<proteinExistence type="predicted"/>
<dbReference type="GO" id="GO:0006310">
    <property type="term" value="P:DNA recombination"/>
    <property type="evidence" value="ECO:0007669"/>
    <property type="project" value="UniProtKB-KW"/>
</dbReference>
<dbReference type="GO" id="GO:0015074">
    <property type="term" value="P:DNA integration"/>
    <property type="evidence" value="ECO:0007669"/>
    <property type="project" value="InterPro"/>
</dbReference>
<dbReference type="AlphaFoldDB" id="A0A6N1VE38"/>
<dbReference type="RefSeq" id="WP_175276850.1">
    <property type="nucleotide sequence ID" value="NZ_CP054836.1"/>
</dbReference>
<feature type="compositionally biased region" description="Basic and acidic residues" evidence="2">
    <location>
        <begin position="290"/>
        <end position="308"/>
    </location>
</feature>
<evidence type="ECO:0000313" key="4">
    <source>
        <dbReference type="Proteomes" id="UP000509367"/>
    </source>
</evidence>
<dbReference type="GO" id="GO:0003677">
    <property type="term" value="F:DNA binding"/>
    <property type="evidence" value="ECO:0007669"/>
    <property type="project" value="InterPro"/>
</dbReference>
<dbReference type="InterPro" id="IPR011010">
    <property type="entry name" value="DNA_brk_join_enz"/>
</dbReference>
<organism evidence="3 4">
    <name type="scientific">Oricola thermophila</name>
    <dbReference type="NCBI Taxonomy" id="2742145"/>
    <lineage>
        <taxon>Bacteria</taxon>
        <taxon>Pseudomonadati</taxon>
        <taxon>Pseudomonadota</taxon>
        <taxon>Alphaproteobacteria</taxon>
        <taxon>Hyphomicrobiales</taxon>
        <taxon>Ahrensiaceae</taxon>
        <taxon>Oricola</taxon>
    </lineage>
</organism>
<dbReference type="Proteomes" id="UP000509367">
    <property type="component" value="Chromosome"/>
</dbReference>
<name>A0A6N1VE38_9HYPH</name>
<dbReference type="KEGG" id="orm:HTY61_11095"/>
<gene>
    <name evidence="3" type="ORF">HTY61_11095</name>
</gene>
<protein>
    <submittedName>
        <fullName evidence="3">Integrase</fullName>
    </submittedName>
</protein>
<dbReference type="EMBL" id="CP054836">
    <property type="protein sequence ID" value="QKV18958.1"/>
    <property type="molecule type" value="Genomic_DNA"/>
</dbReference>
<dbReference type="Gene3D" id="1.10.443.10">
    <property type="entry name" value="Intergrase catalytic core"/>
    <property type="match status" value="1"/>
</dbReference>
<accession>A0A6N1VE38</accession>
<keyword evidence="1" id="KW-0233">DNA recombination</keyword>
<keyword evidence="4" id="KW-1185">Reference proteome</keyword>
<dbReference type="InterPro" id="IPR013762">
    <property type="entry name" value="Integrase-like_cat_sf"/>
</dbReference>
<evidence type="ECO:0000256" key="2">
    <source>
        <dbReference type="SAM" id="MobiDB-lite"/>
    </source>
</evidence>
<evidence type="ECO:0000313" key="3">
    <source>
        <dbReference type="EMBL" id="QKV18958.1"/>
    </source>
</evidence>
<feature type="region of interest" description="Disordered" evidence="2">
    <location>
        <begin position="264"/>
        <end position="316"/>
    </location>
</feature>
<feature type="region of interest" description="Disordered" evidence="2">
    <location>
        <begin position="712"/>
        <end position="738"/>
    </location>
</feature>
<reference evidence="3 4" key="1">
    <citation type="submission" date="2020-06" db="EMBL/GenBank/DDBJ databases">
        <title>Oricola thermophila sp. nov. isolated from a tidal sediments.</title>
        <authorList>
            <person name="Kwon K.K."/>
            <person name="Yang S.-H."/>
            <person name="Park M.-J."/>
        </authorList>
    </citation>
    <scope>NUCLEOTIDE SEQUENCE [LARGE SCALE GENOMIC DNA]</scope>
    <source>
        <strain evidence="3 4">MEBiC13590</strain>
    </source>
</reference>
<sequence>MRAERPNESSGSVMATRHEVQNLVRRGHHFYWRPRIPALFRSARRSSHLSLSLRHSDHRKAAWMARRLNTLLHEMKLGPTAHMTTRDQLEALFRAEIDRMTDHLDSLVFAARRSGSDPRDSLRADLEVGWAYRLIQLYGTMRRPDFGESCPARAILLKEGIPENMIPTIAETFRQEQVACRSRAFEDALVEDMKRHGIEDTLVNREKAIMELMRAKADVLLDTAGRYLEPGVFPPSGIVPAVDENDQAQHMTDVAQAVQLPEHDPDEKFSAQSDDATETAEAIGSAAGEAKADRYKAPDLKPLPRHEGPANQTRDGIEGEICPVAQLNDLMERYAQSRAHEIDEGTLKDIRVAVRTFIGVLQEHGVEYTNEIRQFHAGKLCEHFNSVLADYGRSSRLRSLSPAELREATAKRKELAEARGERPPRIGLGPQTIRKHLGNLDGFLKHVRGKGYQMPEISFEGLRPRKPRQGDIRYMTDKPEPERLRPMFRIPIFTGCLGSEDQGTSGPYVFHCANYFVPMLLAYLGARREEIAGLSVDEVTETPNGWAIDIRPTALRRIKNMQSNRMLPVPDELIRLNFIDYVQAIRELGYEALFPELYSPHGTSRPGDRFYKDFVPAVLQSPEINNAKWKRFLHALRHGHANTLKQAGVHPGIIDDIAGRIAKGETSTRYTNAAGLPLIRQHLAVYPKITDHLEPQPIRLLPWVAERRAPPWAGKTPAQKLEHARKMRAKKREGGEIR</sequence>
<dbReference type="SUPFAM" id="SSF56349">
    <property type="entry name" value="DNA breaking-rejoining enzymes"/>
    <property type="match status" value="1"/>
</dbReference>
<evidence type="ECO:0000256" key="1">
    <source>
        <dbReference type="ARBA" id="ARBA00023172"/>
    </source>
</evidence>